<dbReference type="PANTHER" id="PTHR30097:SF15">
    <property type="entry name" value="CATION EFFLUX SYSTEM PROTEIN CUSB"/>
    <property type="match status" value="1"/>
</dbReference>
<protein>
    <submittedName>
        <fullName evidence="9">Cu(I)/Ag(I) efflux system membrane fusion protein</fullName>
    </submittedName>
</protein>
<evidence type="ECO:0000259" key="6">
    <source>
        <dbReference type="Pfam" id="PF25919"/>
    </source>
</evidence>
<dbReference type="InterPro" id="IPR051909">
    <property type="entry name" value="MFP_Cation_Efflux"/>
</dbReference>
<dbReference type="Pfam" id="PF25954">
    <property type="entry name" value="Beta-barrel_RND_2"/>
    <property type="match status" value="1"/>
</dbReference>
<feature type="region of interest" description="Disordered" evidence="3">
    <location>
        <begin position="552"/>
        <end position="592"/>
    </location>
</feature>
<proteinExistence type="inferred from homology"/>
<dbReference type="InterPro" id="IPR058792">
    <property type="entry name" value="Beta-barrel_RND_2"/>
</dbReference>
<dbReference type="Gene3D" id="2.40.420.20">
    <property type="match status" value="1"/>
</dbReference>
<comment type="similarity">
    <text evidence="1">Belongs to the membrane fusion protein (MFP) (TC 8.A.1) family.</text>
</comment>
<dbReference type="GO" id="GO:0030288">
    <property type="term" value="C:outer membrane-bounded periplasmic space"/>
    <property type="evidence" value="ECO:0007669"/>
    <property type="project" value="TreeGrafter"/>
</dbReference>
<dbReference type="GO" id="GO:0022857">
    <property type="term" value="F:transmembrane transporter activity"/>
    <property type="evidence" value="ECO:0007669"/>
    <property type="project" value="InterPro"/>
</dbReference>
<evidence type="ECO:0000259" key="5">
    <source>
        <dbReference type="Pfam" id="PF19335"/>
    </source>
</evidence>
<feature type="signal peptide" evidence="4">
    <location>
        <begin position="1"/>
        <end position="22"/>
    </location>
</feature>
<accession>A0A395JIW9</accession>
<dbReference type="GO" id="GO:0016020">
    <property type="term" value="C:membrane"/>
    <property type="evidence" value="ECO:0007669"/>
    <property type="project" value="InterPro"/>
</dbReference>
<dbReference type="PANTHER" id="PTHR30097">
    <property type="entry name" value="CATION EFFLUX SYSTEM PROTEIN CUSB"/>
    <property type="match status" value="1"/>
</dbReference>
<dbReference type="PROSITE" id="PS51257">
    <property type="entry name" value="PROKAR_LIPOPROTEIN"/>
    <property type="match status" value="1"/>
</dbReference>
<dbReference type="GO" id="GO:0060003">
    <property type="term" value="P:copper ion export"/>
    <property type="evidence" value="ECO:0007669"/>
    <property type="project" value="TreeGrafter"/>
</dbReference>
<feature type="compositionally biased region" description="Polar residues" evidence="3">
    <location>
        <begin position="552"/>
        <end position="565"/>
    </location>
</feature>
<dbReference type="FunCoup" id="A0A395JIW9">
    <property type="interactions" value="130"/>
</dbReference>
<evidence type="ECO:0000256" key="1">
    <source>
        <dbReference type="ARBA" id="ARBA00009477"/>
    </source>
</evidence>
<evidence type="ECO:0000256" key="3">
    <source>
        <dbReference type="SAM" id="MobiDB-lite"/>
    </source>
</evidence>
<dbReference type="Gene3D" id="2.40.50.100">
    <property type="match status" value="1"/>
</dbReference>
<feature type="domain" description="Heavy metal binding" evidence="5">
    <location>
        <begin position="41"/>
        <end position="68"/>
    </location>
</feature>
<feature type="chain" id="PRO_5017300433" evidence="4">
    <location>
        <begin position="23"/>
        <end position="592"/>
    </location>
</feature>
<evidence type="ECO:0000256" key="2">
    <source>
        <dbReference type="ARBA" id="ARBA00022448"/>
    </source>
</evidence>
<gene>
    <name evidence="9" type="ORF">DFR28_10242</name>
</gene>
<dbReference type="SUPFAM" id="SSF111369">
    <property type="entry name" value="HlyD-like secretion proteins"/>
    <property type="match status" value="1"/>
</dbReference>
<dbReference type="AlphaFoldDB" id="A0A395JIW9"/>
<dbReference type="GO" id="GO:0046914">
    <property type="term" value="F:transition metal ion binding"/>
    <property type="evidence" value="ECO:0007669"/>
    <property type="project" value="TreeGrafter"/>
</dbReference>
<dbReference type="Gene3D" id="6.10.140.730">
    <property type="match status" value="1"/>
</dbReference>
<dbReference type="EMBL" id="QNRT01000002">
    <property type="protein sequence ID" value="RBP50631.1"/>
    <property type="molecule type" value="Genomic_DNA"/>
</dbReference>
<dbReference type="Gene3D" id="2.40.30.170">
    <property type="match status" value="1"/>
</dbReference>
<dbReference type="NCBIfam" id="TIGR01730">
    <property type="entry name" value="RND_mfp"/>
    <property type="match status" value="1"/>
</dbReference>
<dbReference type="GO" id="GO:0015679">
    <property type="term" value="P:plasma membrane copper ion transport"/>
    <property type="evidence" value="ECO:0007669"/>
    <property type="project" value="TreeGrafter"/>
</dbReference>
<dbReference type="Pfam" id="PF25975">
    <property type="entry name" value="CzcB_C"/>
    <property type="match status" value="1"/>
</dbReference>
<dbReference type="InterPro" id="IPR058790">
    <property type="entry name" value="BSH_CusB"/>
</dbReference>
<feature type="domain" description="CusB-like beta-barrel" evidence="7">
    <location>
        <begin position="244"/>
        <end position="319"/>
    </location>
</feature>
<keyword evidence="2" id="KW-0813">Transport</keyword>
<feature type="domain" description="CzcB-like C-terminal circularly permuted SH3-like" evidence="8">
    <location>
        <begin position="338"/>
        <end position="386"/>
    </location>
</feature>
<keyword evidence="4" id="KW-0732">Signal</keyword>
<organism evidence="9 10">
    <name type="scientific">Arenicella xantha</name>
    <dbReference type="NCBI Taxonomy" id="644221"/>
    <lineage>
        <taxon>Bacteria</taxon>
        <taxon>Pseudomonadati</taxon>
        <taxon>Pseudomonadota</taxon>
        <taxon>Gammaproteobacteria</taxon>
        <taxon>Arenicellales</taxon>
        <taxon>Arenicellaceae</taxon>
        <taxon>Arenicella</taxon>
    </lineage>
</organism>
<dbReference type="Proteomes" id="UP000253083">
    <property type="component" value="Unassembled WGS sequence"/>
</dbReference>
<reference evidence="9 10" key="1">
    <citation type="submission" date="2018-06" db="EMBL/GenBank/DDBJ databases">
        <title>Genomic Encyclopedia of Type Strains, Phase IV (KMG-IV): sequencing the most valuable type-strain genomes for metagenomic binning, comparative biology and taxonomic classification.</title>
        <authorList>
            <person name="Goeker M."/>
        </authorList>
    </citation>
    <scope>NUCLEOTIDE SEQUENCE [LARGE SCALE GENOMIC DNA]</scope>
    <source>
        <strain evidence="9 10">DSM 24032</strain>
    </source>
</reference>
<evidence type="ECO:0000259" key="8">
    <source>
        <dbReference type="Pfam" id="PF25975"/>
    </source>
</evidence>
<comment type="caution">
    <text evidence="9">The sequence shown here is derived from an EMBL/GenBank/DDBJ whole genome shotgun (WGS) entry which is preliminary data.</text>
</comment>
<name>A0A395JIW9_9GAMM</name>
<evidence type="ECO:0000259" key="7">
    <source>
        <dbReference type="Pfam" id="PF25954"/>
    </source>
</evidence>
<evidence type="ECO:0000256" key="4">
    <source>
        <dbReference type="SAM" id="SignalP"/>
    </source>
</evidence>
<dbReference type="OrthoDB" id="9806939at2"/>
<evidence type="ECO:0000313" key="9">
    <source>
        <dbReference type="EMBL" id="RBP50631.1"/>
    </source>
</evidence>
<dbReference type="InterPro" id="IPR045800">
    <property type="entry name" value="HMBD"/>
</dbReference>
<sequence>MTLKYLTSILLLTLLISSCGSSSPPNNTSKELSSEPQAAQYTCAMHPHYISTDPNGTCPICGMDLVPVSPNSASEIHSEPNATITVSNAMRQTIGVRTAPVQIVEFGRALRAFGTVEADQRLENVSVSRLEGWVENLKVRAAGDAVNNGDLLYLVYSPDLVAAQRDYVNALVTGDTQRIMSVKQRLLSTGMQEQALQELAARKSVIDKVPVYAESDGIVAQLNIRDGDYVKPGTAILTLQSYRQVWVIASIPETDLPLIDLGISAGLRFPSAPDAAAHGKVNYIYPTIDPSTRTGRVRIEVDNTNGDLLPGAYADISLSFSKRARLSTVSEAILRDSRGEHVIIDLGQGRFGTRAVTTGISADGRTEILSGLKADELVVASGQFMLDSEVNLREGLSKLSASKPSDTSRPDNEQINAAKQPLSALTPDAGSLAKIDHFVDMALYFHMTLVAQDSIDPKFVEPAILLADELIERYIDTELAVILQRSKSALLSAQTNLHGNELAADLQRLMSALEPWLLHGAPQHYADLGLALYRESTTQRLWLQKGGAVTNPYQDSASNHTTSPEKVSWPEAGYLREPNAAREHLDPHAGHR</sequence>
<keyword evidence="10" id="KW-1185">Reference proteome</keyword>
<dbReference type="InterPro" id="IPR006143">
    <property type="entry name" value="RND_pump_MFP"/>
</dbReference>
<dbReference type="Pfam" id="PF25919">
    <property type="entry name" value="BSH_CusB"/>
    <property type="match status" value="1"/>
</dbReference>
<feature type="compositionally biased region" description="Basic and acidic residues" evidence="3">
    <location>
        <begin position="579"/>
        <end position="592"/>
    </location>
</feature>
<evidence type="ECO:0000313" key="10">
    <source>
        <dbReference type="Proteomes" id="UP000253083"/>
    </source>
</evidence>
<dbReference type="RefSeq" id="WP_113953478.1">
    <property type="nucleotide sequence ID" value="NZ_QNRT01000002.1"/>
</dbReference>
<feature type="domain" description="CusB-like barrel-sandwich hybrid" evidence="6">
    <location>
        <begin position="128"/>
        <end position="239"/>
    </location>
</feature>
<dbReference type="InterPro" id="IPR058649">
    <property type="entry name" value="CzcB_C"/>
</dbReference>
<dbReference type="Pfam" id="PF19335">
    <property type="entry name" value="HMBD"/>
    <property type="match status" value="1"/>
</dbReference>
<dbReference type="InParanoid" id="A0A395JIW9"/>
<dbReference type="FunFam" id="2.40.30.170:FF:000010">
    <property type="entry name" value="Efflux RND transporter periplasmic adaptor subunit"/>
    <property type="match status" value="1"/>
</dbReference>